<dbReference type="EMBL" id="BSNX01000074">
    <property type="protein sequence ID" value="GLQ75622.1"/>
    <property type="molecule type" value="Genomic_DNA"/>
</dbReference>
<name>A0AAV5NYI6_9VIBR</name>
<gene>
    <name evidence="3" type="ORF">GCM10007932_49840</name>
</gene>
<dbReference type="InterPro" id="IPR011006">
    <property type="entry name" value="CheY-like_superfamily"/>
</dbReference>
<sequence>MKASEIFSKITVMIVEDHDFSRKATLSMLLRLGVENILTAPNGKIAIQKLDMHKVDIIITDINMPEMNGIELLKEVRTGNTCNDKSTRIIAVTSYSNTEVLRACMNLDINSFLVKPITLDMAKEKILAAFSESAQLFHEHEYHQVDSDFDCMTEDAAIQPEIKPVNKEPEKPTLGINERLIFKLSDLEVGMRLKQDICAANGSRLIADGVVLNERLINRIHELSAIINIDQLKVELPEEDVTKVS</sequence>
<dbReference type="PANTHER" id="PTHR43228">
    <property type="entry name" value="TWO-COMPONENT RESPONSE REGULATOR"/>
    <property type="match status" value="1"/>
</dbReference>
<organism evidence="3 4">
    <name type="scientific">Vibrio penaeicida</name>
    <dbReference type="NCBI Taxonomy" id="104609"/>
    <lineage>
        <taxon>Bacteria</taxon>
        <taxon>Pseudomonadati</taxon>
        <taxon>Pseudomonadota</taxon>
        <taxon>Gammaproteobacteria</taxon>
        <taxon>Vibrionales</taxon>
        <taxon>Vibrionaceae</taxon>
        <taxon>Vibrio</taxon>
    </lineage>
</organism>
<feature type="domain" description="Response regulatory" evidence="2">
    <location>
        <begin position="11"/>
        <end position="130"/>
    </location>
</feature>
<keyword evidence="1" id="KW-0597">Phosphoprotein</keyword>
<accession>A0AAV5NYI6</accession>
<dbReference type="PANTHER" id="PTHR43228:SF1">
    <property type="entry name" value="TWO-COMPONENT RESPONSE REGULATOR ARR22"/>
    <property type="match status" value="1"/>
</dbReference>
<reference evidence="4" key="1">
    <citation type="journal article" date="2019" name="Int. J. Syst. Evol. Microbiol.">
        <title>The Global Catalogue of Microorganisms (GCM) 10K type strain sequencing project: providing services to taxonomists for standard genome sequencing and annotation.</title>
        <authorList>
            <consortium name="The Broad Institute Genomics Platform"/>
            <consortium name="The Broad Institute Genome Sequencing Center for Infectious Disease"/>
            <person name="Wu L."/>
            <person name="Ma J."/>
        </authorList>
    </citation>
    <scope>NUCLEOTIDE SEQUENCE [LARGE SCALE GENOMIC DNA]</scope>
    <source>
        <strain evidence="4">NBRC 15640</strain>
    </source>
</reference>
<dbReference type="InterPro" id="IPR001789">
    <property type="entry name" value="Sig_transdc_resp-reg_receiver"/>
</dbReference>
<dbReference type="Pfam" id="PF00072">
    <property type="entry name" value="Response_reg"/>
    <property type="match status" value="1"/>
</dbReference>
<proteinExistence type="predicted"/>
<dbReference type="AlphaFoldDB" id="A0AAV5NYI6"/>
<dbReference type="Gene3D" id="3.40.50.2300">
    <property type="match status" value="1"/>
</dbReference>
<feature type="modified residue" description="4-aspartylphosphate" evidence="1">
    <location>
        <position position="61"/>
    </location>
</feature>
<dbReference type="GO" id="GO:0000160">
    <property type="term" value="P:phosphorelay signal transduction system"/>
    <property type="evidence" value="ECO:0007669"/>
    <property type="project" value="InterPro"/>
</dbReference>
<protein>
    <recommendedName>
        <fullName evidence="2">Response regulatory domain-containing protein</fullName>
    </recommendedName>
</protein>
<evidence type="ECO:0000313" key="4">
    <source>
        <dbReference type="Proteomes" id="UP001156690"/>
    </source>
</evidence>
<dbReference type="SMART" id="SM00448">
    <property type="entry name" value="REC"/>
    <property type="match status" value="1"/>
</dbReference>
<dbReference type="CDD" id="cd17546">
    <property type="entry name" value="REC_hyHK_CKI1_RcsC-like"/>
    <property type="match status" value="1"/>
</dbReference>
<comment type="caution">
    <text evidence="3">The sequence shown here is derived from an EMBL/GenBank/DDBJ whole genome shotgun (WGS) entry which is preliminary data.</text>
</comment>
<evidence type="ECO:0000256" key="1">
    <source>
        <dbReference type="PROSITE-ProRule" id="PRU00169"/>
    </source>
</evidence>
<dbReference type="PROSITE" id="PS50110">
    <property type="entry name" value="RESPONSE_REGULATORY"/>
    <property type="match status" value="1"/>
</dbReference>
<dbReference type="RefSeq" id="WP_126609668.1">
    <property type="nucleotide sequence ID" value="NZ_AP025144.1"/>
</dbReference>
<dbReference type="SUPFAM" id="SSF52172">
    <property type="entry name" value="CheY-like"/>
    <property type="match status" value="1"/>
</dbReference>
<evidence type="ECO:0000259" key="2">
    <source>
        <dbReference type="PROSITE" id="PS50110"/>
    </source>
</evidence>
<dbReference type="Proteomes" id="UP001156690">
    <property type="component" value="Unassembled WGS sequence"/>
</dbReference>
<evidence type="ECO:0000313" key="3">
    <source>
        <dbReference type="EMBL" id="GLQ75622.1"/>
    </source>
</evidence>
<keyword evidence="4" id="KW-1185">Reference proteome</keyword>
<dbReference type="InterPro" id="IPR052048">
    <property type="entry name" value="ST_Response_Regulator"/>
</dbReference>